<feature type="region of interest" description="Disordered" evidence="1">
    <location>
        <begin position="107"/>
        <end position="131"/>
    </location>
</feature>
<comment type="caution">
    <text evidence="2">The sequence shown here is derived from an EMBL/GenBank/DDBJ whole genome shotgun (WGS) entry which is preliminary data.</text>
</comment>
<gene>
    <name evidence="2" type="ORF">EDB81DRAFT_826685</name>
</gene>
<sequence length="767" mass="86758">MSFSRSDSPRILYMKYKKLGYEIYGVLDPEGQLERSSLRGARRIVPELVTKLPADRRDTVCAQLKQAIALRRECGEYYESAPSRGQTCHQTYIEFLEEIKEMLEQDLAEDETQQAKEARNEDNEEADEDEAALTPDQVDFLAFLEILMTLAGKAAALWTEVAQDKLPIWVASTLSGILLREAENLVDITRLLNEDWVNALDKASDAGTAWRELTKTPPLFEHFLDLSLPPLTHGRAAPMTAQYKPPYFVDMLLVGSQALKRNITHGLMSVAQLPLVTLIGVYFCRLVMEDCLLDGTARQGDPEFLTAARDEACTVLDENLAILPRLVADTTLTDKEADEYHALMVQMKTWASACNEPVSLGQIHLFARTIWVTWHVNQVATNSIPLQVFLYLCEKRRLQALESKSAVGDGGGSNDDQYERLLGALMKDTRVTRAMLMSGRPTTVPDCIRALQKWCYMPTEDGETLGRHNVTAKSPTRWEDSILRSIQARKVNLLSTDIMRSNYGLTEDIRKRLSARKGEDGDALRRYLIWEASAPNCLKLEAALFNAIRKLPEWGEMLAASVLRSLSHPHRYRIMWLEAVRNVIDNGLHTLFNRLKFSMAFGKFELSYSLQIAILKLALKVPGHEESLKAAFTDAFPSLVVRAKWQGSFADELLQATMQRLGETFKTFKIESLSRNFHVETWAYIYCLLPPNKDRNKEENKRRNTGENKGRKKKHTPQCEEQKPRSEVVGDLLKDFLEEAGPILEEAYGKSLGSSTVDIEGMIGRTT</sequence>
<proteinExistence type="predicted"/>
<feature type="region of interest" description="Disordered" evidence="1">
    <location>
        <begin position="695"/>
        <end position="726"/>
    </location>
</feature>
<dbReference type="OrthoDB" id="5105496at2759"/>
<keyword evidence="3" id="KW-1185">Reference proteome</keyword>
<feature type="compositionally biased region" description="Acidic residues" evidence="1">
    <location>
        <begin position="122"/>
        <end position="131"/>
    </location>
</feature>
<dbReference type="EMBL" id="JAGMUV010000036">
    <property type="protein sequence ID" value="KAH7113088.1"/>
    <property type="molecule type" value="Genomic_DNA"/>
</dbReference>
<reference evidence="2" key="1">
    <citation type="journal article" date="2021" name="Nat. Commun.">
        <title>Genetic determinants of endophytism in the Arabidopsis root mycobiome.</title>
        <authorList>
            <person name="Mesny F."/>
            <person name="Miyauchi S."/>
            <person name="Thiergart T."/>
            <person name="Pickel B."/>
            <person name="Atanasova L."/>
            <person name="Karlsson M."/>
            <person name="Huettel B."/>
            <person name="Barry K.W."/>
            <person name="Haridas S."/>
            <person name="Chen C."/>
            <person name="Bauer D."/>
            <person name="Andreopoulos W."/>
            <person name="Pangilinan J."/>
            <person name="LaButti K."/>
            <person name="Riley R."/>
            <person name="Lipzen A."/>
            <person name="Clum A."/>
            <person name="Drula E."/>
            <person name="Henrissat B."/>
            <person name="Kohler A."/>
            <person name="Grigoriev I.V."/>
            <person name="Martin F.M."/>
            <person name="Hacquard S."/>
        </authorList>
    </citation>
    <scope>NUCLEOTIDE SEQUENCE</scope>
    <source>
        <strain evidence="2">MPI-CAGE-AT-0147</strain>
    </source>
</reference>
<feature type="compositionally biased region" description="Basic and acidic residues" evidence="1">
    <location>
        <begin position="695"/>
        <end position="709"/>
    </location>
</feature>
<accession>A0A9P9I9J0</accession>
<evidence type="ECO:0000313" key="2">
    <source>
        <dbReference type="EMBL" id="KAH7113088.1"/>
    </source>
</evidence>
<evidence type="ECO:0000256" key="1">
    <source>
        <dbReference type="SAM" id="MobiDB-lite"/>
    </source>
</evidence>
<dbReference type="Proteomes" id="UP000738349">
    <property type="component" value="Unassembled WGS sequence"/>
</dbReference>
<protein>
    <submittedName>
        <fullName evidence="2">Uncharacterized protein</fullName>
    </submittedName>
</protein>
<evidence type="ECO:0000313" key="3">
    <source>
        <dbReference type="Proteomes" id="UP000738349"/>
    </source>
</evidence>
<feature type="compositionally biased region" description="Basic and acidic residues" evidence="1">
    <location>
        <begin position="717"/>
        <end position="726"/>
    </location>
</feature>
<dbReference type="AlphaFoldDB" id="A0A9P9I9J0"/>
<organism evidence="2 3">
    <name type="scientific">Dactylonectria macrodidyma</name>
    <dbReference type="NCBI Taxonomy" id="307937"/>
    <lineage>
        <taxon>Eukaryota</taxon>
        <taxon>Fungi</taxon>
        <taxon>Dikarya</taxon>
        <taxon>Ascomycota</taxon>
        <taxon>Pezizomycotina</taxon>
        <taxon>Sordariomycetes</taxon>
        <taxon>Hypocreomycetidae</taxon>
        <taxon>Hypocreales</taxon>
        <taxon>Nectriaceae</taxon>
        <taxon>Dactylonectria</taxon>
    </lineage>
</organism>
<name>A0A9P9I9J0_9HYPO</name>